<protein>
    <submittedName>
        <fullName evidence="2">Uncharacterized protein</fullName>
    </submittedName>
</protein>
<evidence type="ECO:0000256" key="1">
    <source>
        <dbReference type="SAM" id="MobiDB-lite"/>
    </source>
</evidence>
<feature type="region of interest" description="Disordered" evidence="1">
    <location>
        <begin position="1"/>
        <end position="49"/>
    </location>
</feature>
<dbReference type="EMBL" id="JACHWS010000001">
    <property type="protein sequence ID" value="MBB3036731.1"/>
    <property type="molecule type" value="Genomic_DNA"/>
</dbReference>
<dbReference type="AlphaFoldDB" id="A0A839RL69"/>
<evidence type="ECO:0000313" key="3">
    <source>
        <dbReference type="Proteomes" id="UP000567922"/>
    </source>
</evidence>
<gene>
    <name evidence="2" type="ORF">FHU29_001165</name>
</gene>
<dbReference type="Proteomes" id="UP000567922">
    <property type="component" value="Unassembled WGS sequence"/>
</dbReference>
<dbReference type="RefSeq" id="WP_183377478.1">
    <property type="nucleotide sequence ID" value="NZ_BDDI01000010.1"/>
</dbReference>
<accession>A0A839RL69</accession>
<comment type="caution">
    <text evidence="2">The sequence shown here is derived from an EMBL/GenBank/DDBJ whole genome shotgun (WGS) entry which is preliminary data.</text>
</comment>
<keyword evidence="3" id="KW-1185">Reference proteome</keyword>
<feature type="compositionally biased region" description="Basic and acidic residues" evidence="1">
    <location>
        <begin position="1"/>
        <end position="11"/>
    </location>
</feature>
<name>A0A839RL69_9ACTN</name>
<proteinExistence type="predicted"/>
<sequence length="49" mass="5671">MPERQDSDRFRHLPPAVRLEDTITSQDTTTPPDPEGGRDNDREFPSRYA</sequence>
<organism evidence="2 3">
    <name type="scientific">Hoyosella altamirensis</name>
    <dbReference type="NCBI Taxonomy" id="616997"/>
    <lineage>
        <taxon>Bacteria</taxon>
        <taxon>Bacillati</taxon>
        <taxon>Actinomycetota</taxon>
        <taxon>Actinomycetes</taxon>
        <taxon>Mycobacteriales</taxon>
        <taxon>Hoyosellaceae</taxon>
        <taxon>Hoyosella</taxon>
    </lineage>
</organism>
<evidence type="ECO:0000313" key="2">
    <source>
        <dbReference type="EMBL" id="MBB3036731.1"/>
    </source>
</evidence>
<reference evidence="2 3" key="1">
    <citation type="submission" date="2020-08" db="EMBL/GenBank/DDBJ databases">
        <title>Sequencing the genomes of 1000 actinobacteria strains.</title>
        <authorList>
            <person name="Klenk H.-P."/>
        </authorList>
    </citation>
    <scope>NUCLEOTIDE SEQUENCE [LARGE SCALE GENOMIC DNA]</scope>
    <source>
        <strain evidence="2 3">DSM 45258</strain>
    </source>
</reference>
<feature type="compositionally biased region" description="Basic and acidic residues" evidence="1">
    <location>
        <begin position="35"/>
        <end position="49"/>
    </location>
</feature>